<dbReference type="AlphaFoldDB" id="A0AAD9YT75"/>
<reference evidence="1" key="1">
    <citation type="submission" date="2023-02" db="EMBL/GenBank/DDBJ databases">
        <title>Colletotrichum kahawae CIFC_Que2 genome sequencing and assembly.</title>
        <authorList>
            <person name="Baroncelli R."/>
        </authorList>
    </citation>
    <scope>NUCLEOTIDE SEQUENCE</scope>
    <source>
        <strain evidence="1">CIFC_Que2</strain>
    </source>
</reference>
<evidence type="ECO:0000313" key="1">
    <source>
        <dbReference type="EMBL" id="KAK2777490.1"/>
    </source>
</evidence>
<protein>
    <submittedName>
        <fullName evidence="1">Uncharacterized protein</fullName>
    </submittedName>
</protein>
<proteinExistence type="predicted"/>
<comment type="caution">
    <text evidence="1">The sequence shown here is derived from an EMBL/GenBank/DDBJ whole genome shotgun (WGS) entry which is preliminary data.</text>
</comment>
<gene>
    <name evidence="1" type="ORF">CKAH01_12038</name>
</gene>
<evidence type="ECO:0000313" key="2">
    <source>
        <dbReference type="Proteomes" id="UP001281614"/>
    </source>
</evidence>
<sequence>MSPRVSESTKADRDKIYVRSAFNYVDAINKAIPELTQTSLERVRDCMSKHAVVELAPSSMTPPGKENNINSADEHIAFIGLMRGLIKEANIEIFDWVYAAGPRVILQPKANGRSHTDQPYVNDFVFFMDFVDVDVDDAAVDDFTEFHKQGKHQDRAGLPKLTFIRKYIDSAFWKGYMHEELKRAKSENLSAV</sequence>
<name>A0AAD9YT75_COLKA</name>
<organism evidence="1 2">
    <name type="scientific">Colletotrichum kahawae</name>
    <name type="common">Coffee berry disease fungus</name>
    <dbReference type="NCBI Taxonomy" id="34407"/>
    <lineage>
        <taxon>Eukaryota</taxon>
        <taxon>Fungi</taxon>
        <taxon>Dikarya</taxon>
        <taxon>Ascomycota</taxon>
        <taxon>Pezizomycotina</taxon>
        <taxon>Sordariomycetes</taxon>
        <taxon>Hypocreomycetidae</taxon>
        <taxon>Glomerellales</taxon>
        <taxon>Glomerellaceae</taxon>
        <taxon>Colletotrichum</taxon>
        <taxon>Colletotrichum gloeosporioides species complex</taxon>
    </lineage>
</organism>
<dbReference type="EMBL" id="VYYT01000018">
    <property type="protein sequence ID" value="KAK2777490.1"/>
    <property type="molecule type" value="Genomic_DNA"/>
</dbReference>
<keyword evidence="2" id="KW-1185">Reference proteome</keyword>
<accession>A0AAD9YT75</accession>
<dbReference type="Gene3D" id="3.10.450.50">
    <property type="match status" value="1"/>
</dbReference>
<dbReference type="Proteomes" id="UP001281614">
    <property type="component" value="Unassembled WGS sequence"/>
</dbReference>